<feature type="compositionally biased region" description="Basic and acidic residues" evidence="1">
    <location>
        <begin position="236"/>
        <end position="262"/>
    </location>
</feature>
<feature type="signal peptide" evidence="2">
    <location>
        <begin position="1"/>
        <end position="16"/>
    </location>
</feature>
<name>A0A8S9YM26_9TREM</name>
<feature type="region of interest" description="Disordered" evidence="1">
    <location>
        <begin position="216"/>
        <end position="306"/>
    </location>
</feature>
<feature type="compositionally biased region" description="Basic and acidic residues" evidence="1">
    <location>
        <begin position="217"/>
        <end position="228"/>
    </location>
</feature>
<evidence type="ECO:0000313" key="3">
    <source>
        <dbReference type="EMBL" id="KAF7252161.1"/>
    </source>
</evidence>
<sequence>MKGLSVLLGLFLTVFASPIVAHATSLRVVLVRWEKFRQTAPIQSNEPLCVNTDGQPSSCSPAFEICLLNSFPNRRCTQTSRFGGYLTPYRLKRTIFFRSRLPGGLKNPMRFLVEKQEAVPVLLLSVTNVDFKPGNLLAKFLIKIPWPPYDVDVAEKDAKWKSYELFNKHSKITIDLSIKVFTLNYRCGAACQAAKLWEKVQPIWRRTIQGRMRFKMNKREHGRKEANKKQKQTIENSEKMKETANELREKMKKEMDQREAKHGNAYARNIKESVIGQREKENEKESKNQETESGKKGGKKKKEEEE</sequence>
<feature type="non-terminal residue" evidence="3">
    <location>
        <position position="1"/>
    </location>
</feature>
<dbReference type="Proteomes" id="UP000822476">
    <property type="component" value="Unassembled WGS sequence"/>
</dbReference>
<gene>
    <name evidence="3" type="ORF">EG68_09256</name>
</gene>
<protein>
    <submittedName>
        <fullName evidence="3">Uncharacterized protein</fullName>
    </submittedName>
</protein>
<dbReference type="AlphaFoldDB" id="A0A8S9YM26"/>
<organism evidence="3 4">
    <name type="scientific">Paragonimus skrjabini miyazakii</name>
    <dbReference type="NCBI Taxonomy" id="59628"/>
    <lineage>
        <taxon>Eukaryota</taxon>
        <taxon>Metazoa</taxon>
        <taxon>Spiralia</taxon>
        <taxon>Lophotrochozoa</taxon>
        <taxon>Platyhelminthes</taxon>
        <taxon>Trematoda</taxon>
        <taxon>Digenea</taxon>
        <taxon>Plagiorchiida</taxon>
        <taxon>Troglotremata</taxon>
        <taxon>Troglotrematidae</taxon>
        <taxon>Paragonimus</taxon>
    </lineage>
</organism>
<dbReference type="EMBL" id="JTDE01004993">
    <property type="protein sequence ID" value="KAF7252161.1"/>
    <property type="molecule type" value="Genomic_DNA"/>
</dbReference>
<evidence type="ECO:0000256" key="1">
    <source>
        <dbReference type="SAM" id="MobiDB-lite"/>
    </source>
</evidence>
<proteinExistence type="predicted"/>
<feature type="chain" id="PRO_5035930456" evidence="2">
    <location>
        <begin position="17"/>
        <end position="306"/>
    </location>
</feature>
<accession>A0A8S9YM26</accession>
<reference evidence="3" key="1">
    <citation type="submission" date="2019-07" db="EMBL/GenBank/DDBJ databases">
        <title>Annotation for the trematode Paragonimus miyazaki's.</title>
        <authorList>
            <person name="Choi Y.-J."/>
        </authorList>
    </citation>
    <scope>NUCLEOTIDE SEQUENCE</scope>
    <source>
        <strain evidence="3">Japan</strain>
    </source>
</reference>
<evidence type="ECO:0000313" key="4">
    <source>
        <dbReference type="Proteomes" id="UP000822476"/>
    </source>
</evidence>
<feature type="compositionally biased region" description="Basic and acidic residues" evidence="1">
    <location>
        <begin position="277"/>
        <end position="306"/>
    </location>
</feature>
<dbReference type="OrthoDB" id="10350606at2759"/>
<comment type="caution">
    <text evidence="3">The sequence shown here is derived from an EMBL/GenBank/DDBJ whole genome shotgun (WGS) entry which is preliminary data.</text>
</comment>
<keyword evidence="4" id="KW-1185">Reference proteome</keyword>
<evidence type="ECO:0000256" key="2">
    <source>
        <dbReference type="SAM" id="SignalP"/>
    </source>
</evidence>
<keyword evidence="2" id="KW-0732">Signal</keyword>